<evidence type="ECO:0000313" key="2">
    <source>
        <dbReference type="EMBL" id="RVQ66326.1"/>
    </source>
</evidence>
<comment type="caution">
    <text evidence="2">The sequence shown here is derived from an EMBL/GenBank/DDBJ whole genome shotgun (WGS) entry which is preliminary data.</text>
</comment>
<dbReference type="AlphaFoldDB" id="A0A437GXY3"/>
<dbReference type="EMBL" id="RXOL01000004">
    <property type="protein sequence ID" value="RVQ66326.1"/>
    <property type="molecule type" value="Genomic_DNA"/>
</dbReference>
<dbReference type="RefSeq" id="WP_127612749.1">
    <property type="nucleotide sequence ID" value="NZ_RXOL01000004.1"/>
</dbReference>
<gene>
    <name evidence="2" type="ORF">EKN06_09805</name>
</gene>
<evidence type="ECO:0000256" key="1">
    <source>
        <dbReference type="SAM" id="MobiDB-lite"/>
    </source>
</evidence>
<proteinExistence type="predicted"/>
<sequence length="69" mass="7716">MDSRDMILSAMDCMSGIRASGWLTGGKKHKRTDPVSDHRRAEHARSQQDLFQNNPIHFGSPHPADKSTV</sequence>
<dbReference type="Proteomes" id="UP000283003">
    <property type="component" value="Unassembled WGS sequence"/>
</dbReference>
<evidence type="ECO:0000313" key="3">
    <source>
        <dbReference type="Proteomes" id="UP000283003"/>
    </source>
</evidence>
<feature type="compositionally biased region" description="Basic and acidic residues" evidence="1">
    <location>
        <begin position="32"/>
        <end position="46"/>
    </location>
</feature>
<accession>A0A437GXY3</accession>
<keyword evidence="3" id="KW-1185">Reference proteome</keyword>
<feature type="region of interest" description="Disordered" evidence="1">
    <location>
        <begin position="19"/>
        <end position="69"/>
    </location>
</feature>
<name>A0A437GXY3_9SPHN</name>
<protein>
    <submittedName>
        <fullName evidence="2">Uncharacterized protein</fullName>
    </submittedName>
</protein>
<reference evidence="2 3" key="1">
    <citation type="submission" date="2018-12" db="EMBL/GenBank/DDBJ databases">
        <title>Croceicoccus ponticola sp. nov., a lipolytic bacterium isolated from seawater.</title>
        <authorList>
            <person name="Yoon J.-H."/>
        </authorList>
    </citation>
    <scope>NUCLEOTIDE SEQUENCE [LARGE SCALE GENOMIC DNA]</scope>
    <source>
        <strain evidence="2 3">GM-16</strain>
    </source>
</reference>
<organism evidence="2 3">
    <name type="scientific">Croceicoccus ponticola</name>
    <dbReference type="NCBI Taxonomy" id="2217664"/>
    <lineage>
        <taxon>Bacteria</taxon>
        <taxon>Pseudomonadati</taxon>
        <taxon>Pseudomonadota</taxon>
        <taxon>Alphaproteobacteria</taxon>
        <taxon>Sphingomonadales</taxon>
        <taxon>Erythrobacteraceae</taxon>
        <taxon>Croceicoccus</taxon>
    </lineage>
</organism>